<name>A0ACA9L8P7_9GLOM</name>
<evidence type="ECO:0000313" key="2">
    <source>
        <dbReference type="Proteomes" id="UP000789920"/>
    </source>
</evidence>
<sequence length="547" mass="62663">MALNKSLKTGHLYSGSDGDNSINENNDNMDIDEINTSKSTIEDSKMKFSAIIRKVVDNDVKRAETSLKALCDVMPPQLRLIMNGSSINEVFGNVNMKIQLSNEHKERKMNDSYSFVPPPSTIANETNTNKEINYTRESNDLWHNNINHLDNRGNNDQVNNDQINHDQINNDQINNDQVNNDQVNNDQVQIDEKEIDKQEELSTKSVHRNDHIQSEQNKPIEPTNHENSSTTVFSNKRKSTQPRKFIIEHHETESRIIRKRARPNIKKRKDIISSDESENMQTYSVDDRDQISQHNTEESSDDEPITSYKHIKLSTTPSIIENQDSSKPKGRYSTRKLANPIVKKGKNSIDSINSDQINLLQNGLSKPSMKAARKFAAPVPKPAPAKPQRPLGSFGYFRKEMFDNRDSMLIGLPWRECIKIVAQRWNSLSEEDKEPYNELQRVASKRFKVENRVYLDYLKENGLEEEKKCKISEKNTSRHTNESKKRNIIDGSEDRKPRKVSNNSLNKPSPISKSRTTASKNTIRAGAASHPRKSGVTKIFIPFVRKD</sequence>
<organism evidence="1 2">
    <name type="scientific">Racocetra persica</name>
    <dbReference type="NCBI Taxonomy" id="160502"/>
    <lineage>
        <taxon>Eukaryota</taxon>
        <taxon>Fungi</taxon>
        <taxon>Fungi incertae sedis</taxon>
        <taxon>Mucoromycota</taxon>
        <taxon>Glomeromycotina</taxon>
        <taxon>Glomeromycetes</taxon>
        <taxon>Diversisporales</taxon>
        <taxon>Gigasporaceae</taxon>
        <taxon>Racocetra</taxon>
    </lineage>
</organism>
<evidence type="ECO:0000313" key="1">
    <source>
        <dbReference type="EMBL" id="CAG8510970.1"/>
    </source>
</evidence>
<proteinExistence type="predicted"/>
<keyword evidence="2" id="KW-1185">Reference proteome</keyword>
<comment type="caution">
    <text evidence="1">The sequence shown here is derived from an EMBL/GenBank/DDBJ whole genome shotgun (WGS) entry which is preliminary data.</text>
</comment>
<gene>
    <name evidence="1" type="ORF">RPERSI_LOCUS2258</name>
</gene>
<reference evidence="1" key="1">
    <citation type="submission" date="2021-06" db="EMBL/GenBank/DDBJ databases">
        <authorList>
            <person name="Kallberg Y."/>
            <person name="Tangrot J."/>
            <person name="Rosling A."/>
        </authorList>
    </citation>
    <scope>NUCLEOTIDE SEQUENCE</scope>
    <source>
        <strain evidence="1">MA461A</strain>
    </source>
</reference>
<accession>A0ACA9L8P7</accession>
<dbReference type="EMBL" id="CAJVQC010002396">
    <property type="protein sequence ID" value="CAG8510970.1"/>
    <property type="molecule type" value="Genomic_DNA"/>
</dbReference>
<protein>
    <submittedName>
        <fullName evidence="1">32957_t:CDS:1</fullName>
    </submittedName>
</protein>
<dbReference type="Proteomes" id="UP000789920">
    <property type="component" value="Unassembled WGS sequence"/>
</dbReference>